<evidence type="ECO:0000259" key="7">
    <source>
        <dbReference type="Pfam" id="PF11799"/>
    </source>
</evidence>
<protein>
    <recommendedName>
        <fullName evidence="2">DNA-directed DNA polymerase</fullName>
        <ecNumber evidence="2">2.7.7.7</ecNumber>
    </recommendedName>
</protein>
<evidence type="ECO:0000256" key="1">
    <source>
        <dbReference type="ARBA" id="ARBA00011245"/>
    </source>
</evidence>
<dbReference type="RefSeq" id="WP_090665149.1">
    <property type="nucleotide sequence ID" value="NZ_FMZX01000035.1"/>
</dbReference>
<accession>A0A1G7CRW6</accession>
<dbReference type="EMBL" id="FMZX01000035">
    <property type="protein sequence ID" value="SDE42049.1"/>
    <property type="molecule type" value="Genomic_DNA"/>
</dbReference>
<evidence type="ECO:0000313" key="8">
    <source>
        <dbReference type="EMBL" id="SDE42049.1"/>
    </source>
</evidence>
<feature type="domain" description="DNA polymerase Y-family little finger" evidence="7">
    <location>
        <begin position="246"/>
        <end position="323"/>
    </location>
</feature>
<dbReference type="GO" id="GO:0006281">
    <property type="term" value="P:DNA repair"/>
    <property type="evidence" value="ECO:0007669"/>
    <property type="project" value="InterPro"/>
</dbReference>
<reference evidence="8 9" key="1">
    <citation type="submission" date="2016-10" db="EMBL/GenBank/DDBJ databases">
        <authorList>
            <person name="de Groot N.N."/>
        </authorList>
    </citation>
    <scope>NUCLEOTIDE SEQUENCE [LARGE SCALE GENOMIC DNA]</scope>
    <source>
        <strain evidence="8 9">CPCC 100156</strain>
    </source>
</reference>
<dbReference type="CDD" id="cd03468">
    <property type="entry name" value="PolY_like"/>
    <property type="match status" value="1"/>
</dbReference>
<comment type="subunit">
    <text evidence="1">Monomer.</text>
</comment>
<dbReference type="InterPro" id="IPR050356">
    <property type="entry name" value="SulA_CellDiv_inhibitor"/>
</dbReference>
<evidence type="ECO:0000256" key="2">
    <source>
        <dbReference type="ARBA" id="ARBA00012417"/>
    </source>
</evidence>
<feature type="domain" description="UmuC" evidence="6">
    <location>
        <begin position="11"/>
        <end position="127"/>
    </location>
</feature>
<evidence type="ECO:0000259" key="6">
    <source>
        <dbReference type="Pfam" id="PF00817"/>
    </source>
</evidence>
<evidence type="ECO:0000313" key="9">
    <source>
        <dbReference type="Proteomes" id="UP000198925"/>
    </source>
</evidence>
<name>A0A1G7CRW6_9PROT</name>
<dbReference type="PANTHER" id="PTHR35369:SF2">
    <property type="entry name" value="BLR3025 PROTEIN"/>
    <property type="match status" value="1"/>
</dbReference>
<dbReference type="Proteomes" id="UP000198925">
    <property type="component" value="Unassembled WGS sequence"/>
</dbReference>
<keyword evidence="3" id="KW-0227">DNA damage</keyword>
<dbReference type="GO" id="GO:0003684">
    <property type="term" value="F:damaged DNA binding"/>
    <property type="evidence" value="ECO:0007669"/>
    <property type="project" value="InterPro"/>
</dbReference>
<dbReference type="PANTHER" id="PTHR35369">
    <property type="entry name" value="BLR3025 PROTEIN-RELATED"/>
    <property type="match status" value="1"/>
</dbReference>
<evidence type="ECO:0000256" key="5">
    <source>
        <dbReference type="ARBA" id="ARBA00049244"/>
    </source>
</evidence>
<keyword evidence="9" id="KW-1185">Reference proteome</keyword>
<organism evidence="8 9">
    <name type="scientific">Belnapia rosea</name>
    <dbReference type="NCBI Taxonomy" id="938405"/>
    <lineage>
        <taxon>Bacteria</taxon>
        <taxon>Pseudomonadati</taxon>
        <taxon>Pseudomonadota</taxon>
        <taxon>Alphaproteobacteria</taxon>
        <taxon>Acetobacterales</taxon>
        <taxon>Roseomonadaceae</taxon>
        <taxon>Belnapia</taxon>
    </lineage>
</organism>
<dbReference type="Pfam" id="PF11799">
    <property type="entry name" value="IMS_C"/>
    <property type="match status" value="1"/>
</dbReference>
<dbReference type="InterPro" id="IPR001126">
    <property type="entry name" value="UmuC"/>
</dbReference>
<dbReference type="EC" id="2.7.7.7" evidence="2"/>
<dbReference type="AlphaFoldDB" id="A0A1G7CRW6"/>
<gene>
    <name evidence="8" type="ORF">SAMN04487779_103510</name>
</gene>
<comment type="function">
    <text evidence="4">Poorly processive, error-prone DNA polymerase involved in untargeted mutagenesis. Copies undamaged DNA at stalled replication forks, which arise in vivo from mismatched or misaligned primer ends. These misaligned primers can be extended by PolIV. Exhibits no 3'-5' exonuclease (proofreading) activity. May be involved in translesional synthesis, in conjunction with the beta clamp from PolIII.</text>
</comment>
<dbReference type="InterPro" id="IPR043502">
    <property type="entry name" value="DNA/RNA_pol_sf"/>
</dbReference>
<dbReference type="SUPFAM" id="SSF56672">
    <property type="entry name" value="DNA/RNA polymerases"/>
    <property type="match status" value="1"/>
</dbReference>
<dbReference type="InterPro" id="IPR017961">
    <property type="entry name" value="DNA_pol_Y-fam_little_finger"/>
</dbReference>
<sequence>MTERFLALHLPSFATDRLRRAAPALPPNRPLATWAGFGTRRLLVAVDAAAASAGLRPGQALADAQAIAPDLTLQPADPAGDAQALQALALWARRYTPLTAVDSPDGLLLDITGCAHLLGDEDTLLRDALARLGRAGIAARGAIAGALATSAALARARGDNPIVISGIETAVAGPLPLGPALRLSLPLLDRLQHLGLRRVHHLLELPRAPLARRFGQDLLDRLDAVTGRRRVVLQPVTPSPELTVVQNLLEPITTRDSIEAVLDRLLDSFCRGLRQSELGARSVVLVVWRVDGVVQEVAIGTGMPVREPGHLRRLFTEGLRQLEPDLGFERMALEARATDPMAAGTQTGLGLGRHQDDATAAQDLAQLLDRLGQRLRVRRIDPVASHWPEHAVAVRDLHGMAPAIPLGWATQPWPVLLLRQPRPVEVVSPGRTGAPALLHWRSGRHVIQRIEGPQRLEPEWWRAEPGLYRRDYYQVELASGVRLWICRSGPPQASGWLLHGYLP</sequence>
<proteinExistence type="predicted"/>
<dbReference type="Pfam" id="PF00817">
    <property type="entry name" value="IMS"/>
    <property type="match status" value="1"/>
</dbReference>
<evidence type="ECO:0000256" key="3">
    <source>
        <dbReference type="ARBA" id="ARBA00022763"/>
    </source>
</evidence>
<comment type="catalytic activity">
    <reaction evidence="5">
        <text>DNA(n) + a 2'-deoxyribonucleoside 5'-triphosphate = DNA(n+1) + diphosphate</text>
        <dbReference type="Rhea" id="RHEA:22508"/>
        <dbReference type="Rhea" id="RHEA-COMP:17339"/>
        <dbReference type="Rhea" id="RHEA-COMP:17340"/>
        <dbReference type="ChEBI" id="CHEBI:33019"/>
        <dbReference type="ChEBI" id="CHEBI:61560"/>
        <dbReference type="ChEBI" id="CHEBI:173112"/>
        <dbReference type="EC" id="2.7.7.7"/>
    </reaction>
</comment>
<evidence type="ECO:0000256" key="4">
    <source>
        <dbReference type="ARBA" id="ARBA00025589"/>
    </source>
</evidence>